<dbReference type="InterPro" id="IPR000873">
    <property type="entry name" value="AMP-dep_synth/lig_dom"/>
</dbReference>
<protein>
    <submittedName>
        <fullName evidence="7">Fatty-acyl-CoA synthase</fullName>
        <ecNumber evidence="7">6.2.1.-</ecNumber>
    </submittedName>
</protein>
<comment type="caution">
    <text evidence="7">The sequence shown here is derived from an EMBL/GenBank/DDBJ whole genome shotgun (WGS) entry which is preliminary data.</text>
</comment>
<gene>
    <name evidence="7" type="ORF">QO012_001846</name>
</gene>
<evidence type="ECO:0000256" key="1">
    <source>
        <dbReference type="ARBA" id="ARBA00006432"/>
    </source>
</evidence>
<keyword evidence="2 7" id="KW-0436">Ligase</keyword>
<dbReference type="RefSeq" id="WP_238201915.1">
    <property type="nucleotide sequence ID" value="NZ_BPQE01000007.1"/>
</dbReference>
<reference evidence="7 8" key="1">
    <citation type="submission" date="2023-07" db="EMBL/GenBank/DDBJ databases">
        <title>Genomic Encyclopedia of Type Strains, Phase IV (KMG-IV): sequencing the most valuable type-strain genomes for metagenomic binning, comparative biology and taxonomic classification.</title>
        <authorList>
            <person name="Goeker M."/>
        </authorList>
    </citation>
    <scope>NUCLEOTIDE SEQUENCE [LARGE SCALE GENOMIC DNA]</scope>
    <source>
        <strain evidence="7 8">DSM 19013</strain>
    </source>
</reference>
<evidence type="ECO:0000259" key="5">
    <source>
        <dbReference type="Pfam" id="PF00501"/>
    </source>
</evidence>
<proteinExistence type="inferred from homology"/>
<dbReference type="NCBIfam" id="NF006020">
    <property type="entry name" value="PRK08162.1"/>
    <property type="match status" value="1"/>
</dbReference>
<sequence>MPESTHPTTVAGTHPFEAGLERRAANYVPLTPISLLARAAASFGARIAVIDGDRRLTYAQLDARCRRLASALARRGIGRLDTVAILASNIPEMVEAHFGVPMLGAVLNPLNTRLDPATIAFSLRHGGAKVFLVEAIHRELAARALAELPEPPLVVTIGGEGVADAVPYEALLDEGDPAAAWPGPEDEWQSLCLLYTSGTTGDPKGAVYSHRGAYLQALGNAVTFGLSGESVYLWTLPMFHCSGWSYPWACVAAGATQVCLRRVEPAEIFRLIAEHGVTHLCGAPIVLSMIAHAPIHERRAFEQTVRCAVGGAAPSSTIIRTMEELGFRVTHLYGATESYGPATACLAQPDWAELTQTQRYERMARQGVPLATLDAVMVADLETGAPLEKDGTRIGEIRLRGNTIMKGYLGNPSATERTLADGWYATGDLGVWHPDGAVEIKDRAKDIIISGGENISSLEVEEVLLRHPAVMLAAVVARPDETWGETPCAFLEAKPGAALPSTQELTAFCRERMARFKVPKTVVFGPLPKTSTGKIQKFVLRERARELR</sequence>
<dbReference type="GO" id="GO:0016874">
    <property type="term" value="F:ligase activity"/>
    <property type="evidence" value="ECO:0007669"/>
    <property type="project" value="UniProtKB-KW"/>
</dbReference>
<keyword evidence="8" id="KW-1185">Reference proteome</keyword>
<dbReference type="PANTHER" id="PTHR43859">
    <property type="entry name" value="ACYL-ACTIVATING ENZYME"/>
    <property type="match status" value="1"/>
</dbReference>
<dbReference type="InterPro" id="IPR042099">
    <property type="entry name" value="ANL_N_sf"/>
</dbReference>
<evidence type="ECO:0000256" key="2">
    <source>
        <dbReference type="ARBA" id="ARBA00022598"/>
    </source>
</evidence>
<keyword evidence="4" id="KW-0443">Lipid metabolism</keyword>
<dbReference type="EMBL" id="JAUSVP010000004">
    <property type="protein sequence ID" value="MDQ0447350.1"/>
    <property type="molecule type" value="Genomic_DNA"/>
</dbReference>
<comment type="similarity">
    <text evidence="1">Belongs to the ATP-dependent AMP-binding enzyme family.</text>
</comment>
<evidence type="ECO:0000256" key="4">
    <source>
        <dbReference type="ARBA" id="ARBA00023098"/>
    </source>
</evidence>
<feature type="domain" description="AMP-dependent synthetase/ligase" evidence="5">
    <location>
        <begin position="37"/>
        <end position="409"/>
    </location>
</feature>
<evidence type="ECO:0000313" key="8">
    <source>
        <dbReference type="Proteomes" id="UP001231124"/>
    </source>
</evidence>
<dbReference type="Pfam" id="PF13193">
    <property type="entry name" value="AMP-binding_C"/>
    <property type="match status" value="1"/>
</dbReference>
<feature type="domain" description="AMP-binding enzyme C-terminal" evidence="6">
    <location>
        <begin position="459"/>
        <end position="534"/>
    </location>
</feature>
<dbReference type="Gene3D" id="3.30.300.30">
    <property type="match status" value="1"/>
</dbReference>
<evidence type="ECO:0000313" key="7">
    <source>
        <dbReference type="EMBL" id="MDQ0447350.1"/>
    </source>
</evidence>
<name>A0ABU0HYD9_9HYPH</name>
<dbReference type="InterPro" id="IPR025110">
    <property type="entry name" value="AMP-bd_C"/>
</dbReference>
<dbReference type="EC" id="6.2.1.-" evidence="7"/>
<evidence type="ECO:0000259" key="6">
    <source>
        <dbReference type="Pfam" id="PF13193"/>
    </source>
</evidence>
<dbReference type="Pfam" id="PF00501">
    <property type="entry name" value="AMP-binding"/>
    <property type="match status" value="1"/>
</dbReference>
<dbReference type="SUPFAM" id="SSF56801">
    <property type="entry name" value="Acetyl-CoA synthetase-like"/>
    <property type="match status" value="1"/>
</dbReference>
<dbReference type="Gene3D" id="3.40.50.12780">
    <property type="entry name" value="N-terminal domain of ligase-like"/>
    <property type="match status" value="1"/>
</dbReference>
<accession>A0ABU0HYD9</accession>
<evidence type="ECO:0000256" key="3">
    <source>
        <dbReference type="ARBA" id="ARBA00022832"/>
    </source>
</evidence>
<dbReference type="Proteomes" id="UP001231124">
    <property type="component" value="Unassembled WGS sequence"/>
</dbReference>
<dbReference type="InterPro" id="IPR045851">
    <property type="entry name" value="AMP-bd_C_sf"/>
</dbReference>
<keyword evidence="3" id="KW-0276">Fatty acid metabolism</keyword>
<dbReference type="InterPro" id="IPR020845">
    <property type="entry name" value="AMP-binding_CS"/>
</dbReference>
<dbReference type="PANTHER" id="PTHR43859:SF4">
    <property type="entry name" value="BUTANOATE--COA LIGASE AAE1-RELATED"/>
    <property type="match status" value="1"/>
</dbReference>
<dbReference type="PROSITE" id="PS00455">
    <property type="entry name" value="AMP_BINDING"/>
    <property type="match status" value="1"/>
</dbReference>
<organism evidence="7 8">
    <name type="scientific">Methylobacterium aerolatum</name>
    <dbReference type="NCBI Taxonomy" id="418708"/>
    <lineage>
        <taxon>Bacteria</taxon>
        <taxon>Pseudomonadati</taxon>
        <taxon>Pseudomonadota</taxon>
        <taxon>Alphaproteobacteria</taxon>
        <taxon>Hyphomicrobiales</taxon>
        <taxon>Methylobacteriaceae</taxon>
        <taxon>Methylobacterium</taxon>
    </lineage>
</organism>
<dbReference type="CDD" id="cd12118">
    <property type="entry name" value="ttLC_FACS_AEE21_like"/>
    <property type="match status" value="1"/>
</dbReference>